<accession>A0AAW7X5N8</accession>
<dbReference type="Proteomes" id="UP001169760">
    <property type="component" value="Unassembled WGS sequence"/>
</dbReference>
<organism evidence="2 3">
    <name type="scientific">Saccharophagus degradans</name>
    <dbReference type="NCBI Taxonomy" id="86304"/>
    <lineage>
        <taxon>Bacteria</taxon>
        <taxon>Pseudomonadati</taxon>
        <taxon>Pseudomonadota</taxon>
        <taxon>Gammaproteobacteria</taxon>
        <taxon>Cellvibrionales</taxon>
        <taxon>Cellvibrionaceae</taxon>
        <taxon>Saccharophagus</taxon>
    </lineage>
</organism>
<name>A0AAW7X5N8_9GAMM</name>
<proteinExistence type="predicted"/>
<protein>
    <submittedName>
        <fullName evidence="2">Uncharacterized protein</fullName>
    </submittedName>
</protein>
<keyword evidence="1" id="KW-0175">Coiled coil</keyword>
<sequence length="131" mass="15225">MNDHNQIKKDEAQCQLLKKANYFKSAVNERVRHNLSFDGLPRNITQFLRWCEGDLCQTNRTYLYSNCNKAILAQVKTLIAEVKKPPPKSSDTFKELKSEIKTLKQQVAGLVDANRDLRGRLKEYEQRLSQL</sequence>
<dbReference type="EMBL" id="JAUOPB010000007">
    <property type="protein sequence ID" value="MDO6423003.1"/>
    <property type="molecule type" value="Genomic_DNA"/>
</dbReference>
<evidence type="ECO:0000256" key="1">
    <source>
        <dbReference type="SAM" id="Coils"/>
    </source>
</evidence>
<dbReference type="RefSeq" id="WP_019604684.1">
    <property type="nucleotide sequence ID" value="NZ_JAUOPB010000007.1"/>
</dbReference>
<evidence type="ECO:0000313" key="2">
    <source>
        <dbReference type="EMBL" id="MDO6423003.1"/>
    </source>
</evidence>
<comment type="caution">
    <text evidence="2">The sequence shown here is derived from an EMBL/GenBank/DDBJ whole genome shotgun (WGS) entry which is preliminary data.</text>
</comment>
<gene>
    <name evidence="2" type="ORF">Q4521_11005</name>
</gene>
<evidence type="ECO:0000313" key="3">
    <source>
        <dbReference type="Proteomes" id="UP001169760"/>
    </source>
</evidence>
<feature type="coiled-coil region" evidence="1">
    <location>
        <begin position="93"/>
        <end position="127"/>
    </location>
</feature>
<reference evidence="2" key="1">
    <citation type="submission" date="2023-07" db="EMBL/GenBank/DDBJ databases">
        <title>Genome content predicts the carbon catabolic preferences of heterotrophic bacteria.</title>
        <authorList>
            <person name="Gralka M."/>
        </authorList>
    </citation>
    <scope>NUCLEOTIDE SEQUENCE</scope>
    <source>
        <strain evidence="2">I3M17_2</strain>
    </source>
</reference>
<dbReference type="AlphaFoldDB" id="A0AAW7X5N8"/>